<sequence>MGTGNETEGCFVPPPPPCISAHLQLQLLGAGRRSEIKGSRASDDYQQGSLGSCFLSADVAPVIQLAELLSDSWATSFMVGQIGSAAAQQRHPVEKKNSEAGKGKDADPVTAPEADSEDQGAVPQHAT</sequence>
<protein>
    <submittedName>
        <fullName evidence="2">Uncharacterized protein</fullName>
    </submittedName>
</protein>
<accession>A0ABV0SSS0</accession>
<dbReference type="Proteomes" id="UP001482620">
    <property type="component" value="Unassembled WGS sequence"/>
</dbReference>
<keyword evidence="3" id="KW-1185">Reference proteome</keyword>
<evidence type="ECO:0000313" key="3">
    <source>
        <dbReference type="Proteomes" id="UP001482620"/>
    </source>
</evidence>
<proteinExistence type="predicted"/>
<comment type="caution">
    <text evidence="2">The sequence shown here is derived from an EMBL/GenBank/DDBJ whole genome shotgun (WGS) entry which is preliminary data.</text>
</comment>
<gene>
    <name evidence="2" type="ORF">ILYODFUR_027311</name>
</gene>
<dbReference type="EMBL" id="JAHRIQ010003578">
    <property type="protein sequence ID" value="MEQ2222533.1"/>
    <property type="molecule type" value="Genomic_DNA"/>
</dbReference>
<reference evidence="2 3" key="1">
    <citation type="submission" date="2021-06" db="EMBL/GenBank/DDBJ databases">
        <authorList>
            <person name="Palmer J.M."/>
        </authorList>
    </citation>
    <scope>NUCLEOTIDE SEQUENCE [LARGE SCALE GENOMIC DNA]</scope>
    <source>
        <strain evidence="3">if_2019</strain>
        <tissue evidence="2">Muscle</tissue>
    </source>
</reference>
<feature type="region of interest" description="Disordered" evidence="1">
    <location>
        <begin position="84"/>
        <end position="127"/>
    </location>
</feature>
<evidence type="ECO:0000313" key="2">
    <source>
        <dbReference type="EMBL" id="MEQ2222533.1"/>
    </source>
</evidence>
<name>A0ABV0SSS0_9TELE</name>
<evidence type="ECO:0000256" key="1">
    <source>
        <dbReference type="SAM" id="MobiDB-lite"/>
    </source>
</evidence>
<feature type="compositionally biased region" description="Basic and acidic residues" evidence="1">
    <location>
        <begin position="91"/>
        <end position="107"/>
    </location>
</feature>
<organism evidence="2 3">
    <name type="scientific">Ilyodon furcidens</name>
    <name type="common">goldbreast splitfin</name>
    <dbReference type="NCBI Taxonomy" id="33524"/>
    <lineage>
        <taxon>Eukaryota</taxon>
        <taxon>Metazoa</taxon>
        <taxon>Chordata</taxon>
        <taxon>Craniata</taxon>
        <taxon>Vertebrata</taxon>
        <taxon>Euteleostomi</taxon>
        <taxon>Actinopterygii</taxon>
        <taxon>Neopterygii</taxon>
        <taxon>Teleostei</taxon>
        <taxon>Neoteleostei</taxon>
        <taxon>Acanthomorphata</taxon>
        <taxon>Ovalentaria</taxon>
        <taxon>Atherinomorphae</taxon>
        <taxon>Cyprinodontiformes</taxon>
        <taxon>Goodeidae</taxon>
        <taxon>Ilyodon</taxon>
    </lineage>
</organism>